<sequence length="67" mass="7579">MAGHQRPRLRGDVDEIRAVLRQLALHALKGGEELCGLGWRVRVLLLSLHHLSALLRTRHGWTALRPT</sequence>
<name>A0ABV4SKK2_9ACTN</name>
<dbReference type="EMBL" id="JBGOSP010000011">
    <property type="protein sequence ID" value="MFA3838986.1"/>
    <property type="molecule type" value="Genomic_DNA"/>
</dbReference>
<dbReference type="Proteomes" id="UP001571476">
    <property type="component" value="Unassembled WGS sequence"/>
</dbReference>
<evidence type="ECO:0000313" key="2">
    <source>
        <dbReference type="Proteomes" id="UP001571476"/>
    </source>
</evidence>
<keyword evidence="2" id="KW-1185">Reference proteome</keyword>
<protein>
    <recommendedName>
        <fullName evidence="3">Transposase</fullName>
    </recommendedName>
</protein>
<proteinExistence type="predicted"/>
<organism evidence="1 2">
    <name type="scientific">Streptomyces aureus</name>
    <dbReference type="NCBI Taxonomy" id="193461"/>
    <lineage>
        <taxon>Bacteria</taxon>
        <taxon>Bacillati</taxon>
        <taxon>Actinomycetota</taxon>
        <taxon>Actinomycetes</taxon>
        <taxon>Kitasatosporales</taxon>
        <taxon>Streptomycetaceae</taxon>
        <taxon>Streptomyces</taxon>
    </lineage>
</organism>
<evidence type="ECO:0000313" key="1">
    <source>
        <dbReference type="EMBL" id="MFA3838986.1"/>
    </source>
</evidence>
<comment type="caution">
    <text evidence="1">The sequence shown here is derived from an EMBL/GenBank/DDBJ whole genome shotgun (WGS) entry which is preliminary data.</text>
</comment>
<reference evidence="1 2" key="1">
    <citation type="submission" date="2024-08" db="EMBL/GenBank/DDBJ databases">
        <title>Genome sequence of Streptomyces aureus CACIA-1.46HGO.</title>
        <authorList>
            <person name="Evangelista-Martinez Z."/>
        </authorList>
    </citation>
    <scope>NUCLEOTIDE SEQUENCE [LARGE SCALE GENOMIC DNA]</scope>
    <source>
        <strain evidence="1 2">CACIA-1.46HGO</strain>
    </source>
</reference>
<dbReference type="RefSeq" id="WP_372563921.1">
    <property type="nucleotide sequence ID" value="NZ_JBGOSP010000011.1"/>
</dbReference>
<accession>A0ABV4SKK2</accession>
<gene>
    <name evidence="1" type="ORF">ACEG43_22860</name>
</gene>
<evidence type="ECO:0008006" key="3">
    <source>
        <dbReference type="Google" id="ProtNLM"/>
    </source>
</evidence>